<reference evidence="2" key="1">
    <citation type="submission" date="2018-05" db="EMBL/GenBank/DDBJ databases">
        <authorList>
            <person name="Lanie J.A."/>
            <person name="Ng W.-L."/>
            <person name="Kazmierczak K.M."/>
            <person name="Andrzejewski T.M."/>
            <person name="Davidsen T.M."/>
            <person name="Wayne K.J."/>
            <person name="Tettelin H."/>
            <person name="Glass J.I."/>
            <person name="Rusch D."/>
            <person name="Podicherti R."/>
            <person name="Tsui H.-C.T."/>
            <person name="Winkler M.E."/>
        </authorList>
    </citation>
    <scope>NUCLEOTIDE SEQUENCE</scope>
</reference>
<gene>
    <name evidence="2" type="ORF">METZ01_LOCUS303056</name>
</gene>
<dbReference type="PANTHER" id="PTHR11748:SF103">
    <property type="entry name" value="GLYCOLATE OXIDASE SUBUNIT GLCE"/>
    <property type="match status" value="1"/>
</dbReference>
<sequence>VAKPTRSDRSAALEAIEVQVVEAEAAGTPVEITGGRTKAGLGRRDSLPRLDVSALDQLVSYEPGELVLVVQPGMRLSAVEELLVGENQHLAFEPPHWGEGATVGGTVACGLSGPRRFKVGAARDFVLGIELVDGRGQRIRAGGRVVKNVTGYDVSRALTGSFGTLGVLTEICLKLWPRP</sequence>
<name>A0A382MRW9_9ZZZZ</name>
<dbReference type="Pfam" id="PF01565">
    <property type="entry name" value="FAD_binding_4"/>
    <property type="match status" value="1"/>
</dbReference>
<feature type="domain" description="FAD-binding PCMH-type" evidence="1">
    <location>
        <begin position="1"/>
        <end position="178"/>
    </location>
</feature>
<dbReference type="PANTHER" id="PTHR11748">
    <property type="entry name" value="D-LACTATE DEHYDROGENASE"/>
    <property type="match status" value="1"/>
</dbReference>
<accession>A0A382MRW9</accession>
<proteinExistence type="predicted"/>
<evidence type="ECO:0000313" key="2">
    <source>
        <dbReference type="EMBL" id="SVC50202.1"/>
    </source>
</evidence>
<dbReference type="InterPro" id="IPR036318">
    <property type="entry name" value="FAD-bd_PCMH-like_sf"/>
</dbReference>
<dbReference type="Gene3D" id="3.30.465.10">
    <property type="match status" value="1"/>
</dbReference>
<dbReference type="EMBL" id="UINC01094723">
    <property type="protein sequence ID" value="SVC50202.1"/>
    <property type="molecule type" value="Genomic_DNA"/>
</dbReference>
<protein>
    <recommendedName>
        <fullName evidence="1">FAD-binding PCMH-type domain-containing protein</fullName>
    </recommendedName>
</protein>
<dbReference type="GO" id="GO:0071949">
    <property type="term" value="F:FAD binding"/>
    <property type="evidence" value="ECO:0007669"/>
    <property type="project" value="InterPro"/>
</dbReference>
<feature type="non-terminal residue" evidence="2">
    <location>
        <position position="1"/>
    </location>
</feature>
<dbReference type="SUPFAM" id="SSF56176">
    <property type="entry name" value="FAD-binding/transporter-associated domain-like"/>
    <property type="match status" value="1"/>
</dbReference>
<feature type="non-terminal residue" evidence="2">
    <location>
        <position position="179"/>
    </location>
</feature>
<dbReference type="InterPro" id="IPR016166">
    <property type="entry name" value="FAD-bd_PCMH"/>
</dbReference>
<organism evidence="2">
    <name type="scientific">marine metagenome</name>
    <dbReference type="NCBI Taxonomy" id="408172"/>
    <lineage>
        <taxon>unclassified sequences</taxon>
        <taxon>metagenomes</taxon>
        <taxon>ecological metagenomes</taxon>
    </lineage>
</organism>
<dbReference type="AlphaFoldDB" id="A0A382MRW9"/>
<dbReference type="PROSITE" id="PS51387">
    <property type="entry name" value="FAD_PCMH"/>
    <property type="match status" value="1"/>
</dbReference>
<dbReference type="InterPro" id="IPR006094">
    <property type="entry name" value="Oxid_FAD_bind_N"/>
</dbReference>
<evidence type="ECO:0000259" key="1">
    <source>
        <dbReference type="PROSITE" id="PS51387"/>
    </source>
</evidence>
<dbReference type="InterPro" id="IPR016169">
    <property type="entry name" value="FAD-bd_PCMH_sub2"/>
</dbReference>